<evidence type="ECO:0000313" key="3">
    <source>
        <dbReference type="Proteomes" id="UP000481327"/>
    </source>
</evidence>
<reference evidence="2 3" key="1">
    <citation type="submission" date="2019-09" db="EMBL/GenBank/DDBJ databases">
        <title>Polymorphobacter sp. isolated from a lake in China.</title>
        <authorList>
            <person name="Liu Z."/>
        </authorList>
    </citation>
    <scope>NUCLEOTIDE SEQUENCE [LARGE SCALE GENOMIC DNA]</scope>
    <source>
        <strain evidence="2 3">D40P</strain>
    </source>
</reference>
<gene>
    <name evidence="2" type="ORF">F3168_15340</name>
</gene>
<dbReference type="EMBL" id="WIOL01000008">
    <property type="protein sequence ID" value="MQT18626.1"/>
    <property type="molecule type" value="Genomic_DNA"/>
</dbReference>
<keyword evidence="1" id="KW-0812">Transmembrane</keyword>
<keyword evidence="1" id="KW-1133">Transmembrane helix</keyword>
<keyword evidence="3" id="KW-1185">Reference proteome</keyword>
<comment type="caution">
    <text evidence="2">The sequence shown here is derived from an EMBL/GenBank/DDBJ whole genome shotgun (WGS) entry which is preliminary data.</text>
</comment>
<dbReference type="RefSeq" id="WP_152579097.1">
    <property type="nucleotide sequence ID" value="NZ_JAATJI010000001.1"/>
</dbReference>
<feature type="transmembrane region" description="Helical" evidence="1">
    <location>
        <begin position="47"/>
        <end position="75"/>
    </location>
</feature>
<protein>
    <submittedName>
        <fullName evidence="2">Uncharacterized protein</fullName>
    </submittedName>
</protein>
<organism evidence="2 3">
    <name type="scientific">Sandarakinorhabdus fusca</name>
    <dbReference type="NCBI Taxonomy" id="1439888"/>
    <lineage>
        <taxon>Bacteria</taxon>
        <taxon>Pseudomonadati</taxon>
        <taxon>Pseudomonadota</taxon>
        <taxon>Alphaproteobacteria</taxon>
        <taxon>Sphingomonadales</taxon>
        <taxon>Sphingosinicellaceae</taxon>
        <taxon>Sandarakinorhabdus</taxon>
    </lineage>
</organism>
<feature type="transmembrane region" description="Helical" evidence="1">
    <location>
        <begin position="20"/>
        <end position="41"/>
    </location>
</feature>
<evidence type="ECO:0000313" key="2">
    <source>
        <dbReference type="EMBL" id="MQT18626.1"/>
    </source>
</evidence>
<dbReference type="AlphaFoldDB" id="A0A7C9KYR4"/>
<proteinExistence type="predicted"/>
<accession>A0A7C9KYR4</accession>
<evidence type="ECO:0000256" key="1">
    <source>
        <dbReference type="SAM" id="Phobius"/>
    </source>
</evidence>
<sequence>MTFTVLFDTFKGFFSRGFWFANFLPILLAAALHGLLAALVFDWNAVAWLTTAISATPGTAIVLFAGIVVLAYALAPLTPLLGSLLDGSLLPAALHDALRADRAAGWRKENTEWRAAIEADAGAKGAAGSIAADLRAAIARSTDQKTAEDPDFHTKQTAIDAADKQKNKIDALPWDKARQPSRPVELKDIKALATHVVAALERKTPPLVPANGVAIDSLKASRKTLTKLLQEHRTNAEQNLRAISARLEIYDPLTWHATRLAEVRHALRRHVRDHYNVEFGWLWPRVRMTLIEGQEANSTGVPRQIADTAAQVDFSIALLGTVATVPLVWLPLIVAEGGPIRVFLGLAVTTPLVLRLLYELVVRSEMALGDTIRTAIDRNRLSVFKMLSMPLPATLSAERELWNKLGRAHIPDAGIELVYRHDTAASA</sequence>
<keyword evidence="1" id="KW-0472">Membrane</keyword>
<name>A0A7C9KYR4_9SPHN</name>
<dbReference type="Proteomes" id="UP000481327">
    <property type="component" value="Unassembled WGS sequence"/>
</dbReference>